<evidence type="ECO:0000259" key="1">
    <source>
        <dbReference type="Pfam" id="PF13581"/>
    </source>
</evidence>
<gene>
    <name evidence="2" type="ORF">Q428_03525</name>
</gene>
<dbReference type="InterPro" id="IPR003594">
    <property type="entry name" value="HATPase_dom"/>
</dbReference>
<dbReference type="Pfam" id="PF13581">
    <property type="entry name" value="HATPase_c_2"/>
    <property type="match status" value="1"/>
</dbReference>
<evidence type="ECO:0000313" key="2">
    <source>
        <dbReference type="EMBL" id="EYE89186.1"/>
    </source>
</evidence>
<dbReference type="Gene3D" id="3.30.565.10">
    <property type="entry name" value="Histidine kinase-like ATPase, C-terminal domain"/>
    <property type="match status" value="1"/>
</dbReference>
<accession>A0A017RX77</accession>
<organism evidence="2 3">
    <name type="scientific">Fervidicella metallireducens AeB</name>
    <dbReference type="NCBI Taxonomy" id="1403537"/>
    <lineage>
        <taxon>Bacteria</taxon>
        <taxon>Bacillati</taxon>
        <taxon>Bacillota</taxon>
        <taxon>Clostridia</taxon>
        <taxon>Eubacteriales</taxon>
        <taxon>Clostridiaceae</taxon>
        <taxon>Fervidicella</taxon>
    </lineage>
</organism>
<dbReference type="AlphaFoldDB" id="A0A017RX77"/>
<comment type="caution">
    <text evidence="2">The sequence shown here is derived from an EMBL/GenBank/DDBJ whole genome shotgun (WGS) entry which is preliminary data.</text>
</comment>
<evidence type="ECO:0000313" key="3">
    <source>
        <dbReference type="Proteomes" id="UP000019681"/>
    </source>
</evidence>
<name>A0A017RX77_9CLOT</name>
<protein>
    <submittedName>
        <fullName evidence="2">Anti-sigma regulatory factor</fullName>
    </submittedName>
</protein>
<dbReference type="SUPFAM" id="SSF55874">
    <property type="entry name" value="ATPase domain of HSP90 chaperone/DNA topoisomerase II/histidine kinase"/>
    <property type="match status" value="1"/>
</dbReference>
<dbReference type="STRING" id="1403537.Q428_03525"/>
<keyword evidence="3" id="KW-1185">Reference proteome</keyword>
<reference evidence="2 3" key="1">
    <citation type="journal article" date="2014" name="Genome Announc.">
        <title>Draft Genome Sequence of Fervidicella metallireducens Strain AeBT, an Iron-Reducing Thermoanaerobe from the Great Artesian Basin.</title>
        <authorList>
            <person name="Patel B.K."/>
        </authorList>
    </citation>
    <scope>NUCLEOTIDE SEQUENCE [LARGE SCALE GENOMIC DNA]</scope>
    <source>
        <strain evidence="2 3">AeB</strain>
    </source>
</reference>
<dbReference type="EMBL" id="AZQP01000007">
    <property type="protein sequence ID" value="EYE89186.1"/>
    <property type="molecule type" value="Genomic_DNA"/>
</dbReference>
<sequence length="138" mass="15210">MINLHYEIIHGDFMKAGEASSNIKKALMQLGVDNAIIKRLCVACYEAEMNIVIHSYGGCIDVDIFEDRIEMNAKDKGPGIKDIELAMTEGYSTAPDVAREMGFGAGMGLPNIRKSSDEFEITSVVGEYTNVRIVIFID</sequence>
<dbReference type="InterPro" id="IPR036890">
    <property type="entry name" value="HATPase_C_sf"/>
</dbReference>
<feature type="domain" description="Histidine kinase/HSP90-like ATPase" evidence="1">
    <location>
        <begin position="20"/>
        <end position="134"/>
    </location>
</feature>
<proteinExistence type="predicted"/>
<dbReference type="Proteomes" id="UP000019681">
    <property type="component" value="Unassembled WGS sequence"/>
</dbReference>